<dbReference type="SUPFAM" id="SSF55620">
    <property type="entry name" value="Tetrahydrobiopterin biosynthesis enzymes-like"/>
    <property type="match status" value="1"/>
</dbReference>
<gene>
    <name evidence="4" type="ORF">EVJ58_g8729</name>
</gene>
<dbReference type="AlphaFoldDB" id="A0A4Y9XZU9"/>
<keyword evidence="1" id="KW-0289">Folate biosynthesis</keyword>
<name>A0A4Y9XZU9_9APHY</name>
<feature type="domain" description="Dihydroneopterin aldolase/epimerase" evidence="3">
    <location>
        <begin position="196"/>
        <end position="266"/>
    </location>
</feature>
<sequence>MIRSSWSVVDFGVHGPPHPDKDHPASSVFYLPLRPGPQYGWTPTPCRLWTRDRGEPLAIDAFNALIASAVVRVLDADFALGGRQIAGVQRLHLALSGGRNLHPCFPSLLNVLYDKNHAANSTAPYRPGRKELPDDLARVITYASVSETVSQARGVPSVLSLEALGVGVHVVLWPTSGAGVEIHSSSVPHTAAWHAFLEGLECQTIFGVNMEERDVKQPVLLNVTLDASRSPQKSLKLRGLATTVMHGVTDSLYHTLEALASAGLEAVRATSGRGGSGNGGLTYAGELPA</sequence>
<accession>A0A4Y9XZU9</accession>
<evidence type="ECO:0000256" key="1">
    <source>
        <dbReference type="ARBA" id="ARBA00022909"/>
    </source>
</evidence>
<evidence type="ECO:0000313" key="5">
    <source>
        <dbReference type="Proteomes" id="UP000298390"/>
    </source>
</evidence>
<comment type="caution">
    <text evidence="4">The sequence shown here is derived from an EMBL/GenBank/DDBJ whole genome shotgun (WGS) entry which is preliminary data.</text>
</comment>
<evidence type="ECO:0000313" key="4">
    <source>
        <dbReference type="EMBL" id="TFY54661.1"/>
    </source>
</evidence>
<feature type="region of interest" description="Disordered" evidence="2">
    <location>
        <begin position="269"/>
        <end position="289"/>
    </location>
</feature>
<reference evidence="4 5" key="1">
    <citation type="submission" date="2019-01" db="EMBL/GenBank/DDBJ databases">
        <title>Genome sequencing of the rare red list fungi Fomitopsis rosea.</title>
        <authorList>
            <person name="Buettner E."/>
            <person name="Kellner H."/>
        </authorList>
    </citation>
    <scope>NUCLEOTIDE SEQUENCE [LARGE SCALE GENOMIC DNA]</scope>
    <source>
        <strain evidence="4 5">DSM 105464</strain>
    </source>
</reference>
<evidence type="ECO:0000259" key="3">
    <source>
        <dbReference type="Pfam" id="PF02152"/>
    </source>
</evidence>
<dbReference type="EMBL" id="SEKV01000673">
    <property type="protein sequence ID" value="TFY54661.1"/>
    <property type="molecule type" value="Genomic_DNA"/>
</dbReference>
<evidence type="ECO:0000256" key="2">
    <source>
        <dbReference type="SAM" id="MobiDB-lite"/>
    </source>
</evidence>
<dbReference type="Pfam" id="PF02152">
    <property type="entry name" value="FolB"/>
    <property type="match status" value="1"/>
</dbReference>
<dbReference type="GO" id="GO:0004150">
    <property type="term" value="F:dihydroneopterin aldolase activity"/>
    <property type="evidence" value="ECO:0007669"/>
    <property type="project" value="InterPro"/>
</dbReference>
<organism evidence="4 5">
    <name type="scientific">Rhodofomes roseus</name>
    <dbReference type="NCBI Taxonomy" id="34475"/>
    <lineage>
        <taxon>Eukaryota</taxon>
        <taxon>Fungi</taxon>
        <taxon>Dikarya</taxon>
        <taxon>Basidiomycota</taxon>
        <taxon>Agaricomycotina</taxon>
        <taxon>Agaricomycetes</taxon>
        <taxon>Polyporales</taxon>
        <taxon>Rhodofomes</taxon>
    </lineage>
</organism>
<proteinExistence type="predicted"/>
<dbReference type="GO" id="GO:0046656">
    <property type="term" value="P:folic acid biosynthetic process"/>
    <property type="evidence" value="ECO:0007669"/>
    <property type="project" value="UniProtKB-KW"/>
</dbReference>
<dbReference type="InterPro" id="IPR043133">
    <property type="entry name" value="GTP-CH-I_C/QueF"/>
</dbReference>
<dbReference type="Gene3D" id="3.30.1130.10">
    <property type="match status" value="1"/>
</dbReference>
<protein>
    <recommendedName>
        <fullName evidence="3">Dihydroneopterin aldolase/epimerase domain-containing protein</fullName>
    </recommendedName>
</protein>
<dbReference type="Proteomes" id="UP000298390">
    <property type="component" value="Unassembled WGS sequence"/>
</dbReference>
<dbReference type="InterPro" id="IPR006157">
    <property type="entry name" value="FolB_dom"/>
</dbReference>
<feature type="compositionally biased region" description="Gly residues" evidence="2">
    <location>
        <begin position="272"/>
        <end position="282"/>
    </location>
</feature>